<evidence type="ECO:0000256" key="4">
    <source>
        <dbReference type="ARBA" id="ARBA00023239"/>
    </source>
</evidence>
<sequence>MKELFELIKDLGMVPTLAIEDAKDAANIAKALNNASLPLMEVMLRTESGFEAIHRIAKEMPKFTIGAGTVLSCEQAKKAIDAGASFIVSPNFNEEVVRFCTGKNVTIIPGCTTPTEIDAARKMGIQIVKYFPAVPLGGVESMKLLAGAFPEVRFIATGGITREHLKTYTKNAKIIAVGGGFMVDKSAIKNRDFVALEQYIKETVADQLNFTIQHVGINAKDLTEAAETTNALCDLLGLPSREASKSLFAGNLFEVMKFKFYGENGHVALGTDDVPRAYAFFQRKGMSFIEDTKAYDEDGRLEVVYLKETFGGFAIHLLKNPKK</sequence>
<dbReference type="NCBIfam" id="TIGR01182">
    <property type="entry name" value="eda"/>
    <property type="match status" value="1"/>
</dbReference>
<gene>
    <name evidence="8" type="ORF">Gferi_08680</name>
</gene>
<dbReference type="STRING" id="1424294.Gferi_08680"/>
<dbReference type="InterPro" id="IPR001789">
    <property type="entry name" value="Sig_transdc_resp-reg_receiver"/>
</dbReference>
<keyword evidence="5" id="KW-0119">Carbohydrate metabolism</keyword>
<dbReference type="PANTHER" id="PTHR30246">
    <property type="entry name" value="2-KETO-3-DEOXY-6-PHOSPHOGLUCONATE ALDOLASE"/>
    <property type="match status" value="1"/>
</dbReference>
<evidence type="ECO:0000256" key="1">
    <source>
        <dbReference type="ARBA" id="ARBA00004761"/>
    </source>
</evidence>
<name>A0A1D8GFG4_9FIRM</name>
<dbReference type="GO" id="GO:0016829">
    <property type="term" value="F:lyase activity"/>
    <property type="evidence" value="ECO:0007669"/>
    <property type="project" value="UniProtKB-KW"/>
</dbReference>
<dbReference type="AlphaFoldDB" id="A0A1D8GFG4"/>
<dbReference type="PROSITE" id="PS50110">
    <property type="entry name" value="RESPONSE_REGULATORY"/>
    <property type="match status" value="1"/>
</dbReference>
<evidence type="ECO:0000256" key="5">
    <source>
        <dbReference type="ARBA" id="ARBA00023277"/>
    </source>
</evidence>
<dbReference type="InterPro" id="IPR029068">
    <property type="entry name" value="Glyas_Bleomycin-R_OHBP_Dase"/>
</dbReference>
<dbReference type="EMBL" id="CP017269">
    <property type="protein sequence ID" value="AOT69645.1"/>
    <property type="molecule type" value="Genomic_DNA"/>
</dbReference>
<comment type="pathway">
    <text evidence="1">Carbohydrate acid metabolism.</text>
</comment>
<dbReference type="InterPro" id="IPR013785">
    <property type="entry name" value="Aldolase_TIM"/>
</dbReference>
<evidence type="ECO:0000256" key="2">
    <source>
        <dbReference type="ARBA" id="ARBA00006906"/>
    </source>
</evidence>
<dbReference type="PANTHER" id="PTHR30246:SF1">
    <property type="entry name" value="2-DEHYDRO-3-DEOXY-6-PHOSPHOGALACTONATE ALDOLASE-RELATED"/>
    <property type="match status" value="1"/>
</dbReference>
<dbReference type="OrthoDB" id="9802667at2"/>
<evidence type="ECO:0000313" key="8">
    <source>
        <dbReference type="EMBL" id="AOT69645.1"/>
    </source>
</evidence>
<keyword evidence="4" id="KW-0456">Lyase</keyword>
<dbReference type="RefSeq" id="WP_069975560.1">
    <property type="nucleotide sequence ID" value="NZ_CP017269.1"/>
</dbReference>
<comment type="caution">
    <text evidence="6">Lacks conserved residue(s) required for the propagation of feature annotation.</text>
</comment>
<dbReference type="KEGG" id="gfe:Gferi_08680"/>
<dbReference type="SUPFAM" id="SSF51569">
    <property type="entry name" value="Aldolase"/>
    <property type="match status" value="1"/>
</dbReference>
<evidence type="ECO:0000256" key="3">
    <source>
        <dbReference type="ARBA" id="ARBA00011233"/>
    </source>
</evidence>
<proteinExistence type="inferred from homology"/>
<dbReference type="Proteomes" id="UP000095743">
    <property type="component" value="Chromosome"/>
</dbReference>
<protein>
    <recommendedName>
        <fullName evidence="7">Response regulatory domain-containing protein</fullName>
    </recommendedName>
</protein>
<dbReference type="CDD" id="cd00452">
    <property type="entry name" value="KDPG_aldolase"/>
    <property type="match status" value="1"/>
</dbReference>
<comment type="similarity">
    <text evidence="2">Belongs to the KHG/KDPG aldolase family.</text>
</comment>
<evidence type="ECO:0000256" key="6">
    <source>
        <dbReference type="PROSITE-ProRule" id="PRU00169"/>
    </source>
</evidence>
<reference evidence="8 9" key="1">
    <citation type="submission" date="2016-09" db="EMBL/GenBank/DDBJ databases">
        <title>Genomic analysis reveals versatility of anaerobic energy metabolism of Geosporobacter ferrireducens IRF9 of phylum Firmicutes.</title>
        <authorList>
            <person name="Kim S.-J."/>
        </authorList>
    </citation>
    <scope>NUCLEOTIDE SEQUENCE [LARGE SCALE GENOMIC DNA]</scope>
    <source>
        <strain evidence="8 9">IRF9</strain>
    </source>
</reference>
<organism evidence="8 9">
    <name type="scientific">Geosporobacter ferrireducens</name>
    <dbReference type="NCBI Taxonomy" id="1424294"/>
    <lineage>
        <taxon>Bacteria</taxon>
        <taxon>Bacillati</taxon>
        <taxon>Bacillota</taxon>
        <taxon>Clostridia</taxon>
        <taxon>Peptostreptococcales</taxon>
        <taxon>Thermotaleaceae</taxon>
        <taxon>Geosporobacter</taxon>
    </lineage>
</organism>
<comment type="subunit">
    <text evidence="3">Homotrimer.</text>
</comment>
<dbReference type="GO" id="GO:0000160">
    <property type="term" value="P:phosphorelay signal transduction system"/>
    <property type="evidence" value="ECO:0007669"/>
    <property type="project" value="InterPro"/>
</dbReference>
<dbReference type="InterPro" id="IPR000887">
    <property type="entry name" value="Aldlse_KDPG_KHG"/>
</dbReference>
<feature type="domain" description="Response regulatory" evidence="7">
    <location>
        <begin position="1"/>
        <end position="105"/>
    </location>
</feature>
<keyword evidence="9" id="KW-1185">Reference proteome</keyword>
<accession>A0A1D8GFG4</accession>
<evidence type="ECO:0000313" key="9">
    <source>
        <dbReference type="Proteomes" id="UP000095743"/>
    </source>
</evidence>
<dbReference type="Gene3D" id="3.20.20.70">
    <property type="entry name" value="Aldolase class I"/>
    <property type="match status" value="1"/>
</dbReference>
<dbReference type="SUPFAM" id="SSF54593">
    <property type="entry name" value="Glyoxalase/Bleomycin resistance protein/Dihydroxybiphenyl dioxygenase"/>
    <property type="match status" value="1"/>
</dbReference>
<evidence type="ECO:0000259" key="7">
    <source>
        <dbReference type="PROSITE" id="PS50110"/>
    </source>
</evidence>
<dbReference type="Pfam" id="PF01081">
    <property type="entry name" value="Aldolase"/>
    <property type="match status" value="1"/>
</dbReference>